<dbReference type="PANTHER" id="PTHR24305:SF210">
    <property type="entry name" value="CYTOCHROME P450 MONOOXYGENASE ASQL-RELATED"/>
    <property type="match status" value="1"/>
</dbReference>
<keyword evidence="8" id="KW-0812">Transmembrane</keyword>
<comment type="cofactor">
    <cofactor evidence="1 6">
        <name>heme</name>
        <dbReference type="ChEBI" id="CHEBI:30413"/>
    </cofactor>
</comment>
<feature type="binding site" description="axial binding residue" evidence="6">
    <location>
        <position position="534"/>
    </location>
    <ligand>
        <name>heme</name>
        <dbReference type="ChEBI" id="CHEBI:30413"/>
    </ligand>
    <ligandPart>
        <name>Fe</name>
        <dbReference type="ChEBI" id="CHEBI:18248"/>
    </ligandPart>
</feature>
<dbReference type="InterPro" id="IPR001128">
    <property type="entry name" value="Cyt_P450"/>
</dbReference>
<sequence>MGALNLIPLFILFAVVAGLGWIGYQIYLYSNQLAERGTKHMEKKNVVFTKDGARVGVKEMSAEKYTDKTQRAFVKTWNAAQDTTARKGTRTVVNNSIQITAFLLYTCVYNLFFHPLKHIPGPLLARATGLPYTYKVRTGKIHSWIQEVHEKYGEAVRVAPAEVSFISAETAWSDVYGFRTGKYKDTGAYLKDPAWYTMPVNGVRSILSADEEAHSRMRRNLSHLFSEKSLRQQESLIRGYVDLLVQRMSEHAAQGQEMDLVRWFNFTTFDIISDLSFGEPLYCLRDSENHLWVDLILASLATTGPLSTRKKYTLVRLYDRLRDLFQDTSRNEQMRISFARKASEKVQRRLDQLENDGDDGRPDFFGQIMRTKGSSEKKLSRLEMDSNSVLFLVAGSETTATALSGFTYLVLRHPDIHAKLVHELRSSFTSLGDINVEKVGKLEYLTACIQEALRMYPPVPTGFPRIVPEGGGEISGHYIPGGTSVYISQLAAYQSERNFKDASKFVPERWIGASEYDADKKEAYNPFSFGPRNCLGKNLAWAELRLIIAAIFFAFDLELVNKQQDWMAEQKLVTLWKKPNLIVRLKAVQE</sequence>
<reference evidence="9" key="1">
    <citation type="submission" date="2021-12" db="EMBL/GenBank/DDBJ databases">
        <title>Curvularia clavata genome.</title>
        <authorList>
            <person name="Cao Y."/>
        </authorList>
    </citation>
    <scope>NUCLEOTIDE SEQUENCE</scope>
    <source>
        <strain evidence="9">Yc1106</strain>
    </source>
</reference>
<dbReference type="PRINTS" id="PR00463">
    <property type="entry name" value="EP450I"/>
</dbReference>
<dbReference type="Gene3D" id="1.10.630.10">
    <property type="entry name" value="Cytochrome P450"/>
    <property type="match status" value="1"/>
</dbReference>
<protein>
    <submittedName>
        <fullName evidence="9">Cytochrome p450 monooxygenase</fullName>
    </submittedName>
</protein>
<name>A0A9Q8ZE31_CURCL</name>
<keyword evidence="3 6" id="KW-0349">Heme</keyword>
<evidence type="ECO:0000313" key="10">
    <source>
        <dbReference type="Proteomes" id="UP001056012"/>
    </source>
</evidence>
<evidence type="ECO:0000256" key="7">
    <source>
        <dbReference type="RuleBase" id="RU000461"/>
    </source>
</evidence>
<dbReference type="PROSITE" id="PS00086">
    <property type="entry name" value="CYTOCHROME_P450"/>
    <property type="match status" value="1"/>
</dbReference>
<dbReference type="PRINTS" id="PR00385">
    <property type="entry name" value="P450"/>
</dbReference>
<keyword evidence="7" id="KW-0560">Oxidoreductase</keyword>
<gene>
    <name evidence="9" type="ORF">yc1106_07319</name>
</gene>
<evidence type="ECO:0000256" key="6">
    <source>
        <dbReference type="PIRSR" id="PIRSR602401-1"/>
    </source>
</evidence>
<keyword evidence="4 6" id="KW-0479">Metal-binding</keyword>
<evidence type="ECO:0000256" key="8">
    <source>
        <dbReference type="SAM" id="Phobius"/>
    </source>
</evidence>
<dbReference type="GO" id="GO:0020037">
    <property type="term" value="F:heme binding"/>
    <property type="evidence" value="ECO:0007669"/>
    <property type="project" value="InterPro"/>
</dbReference>
<comment type="similarity">
    <text evidence="2 7">Belongs to the cytochrome P450 family.</text>
</comment>
<dbReference type="Pfam" id="PF00067">
    <property type="entry name" value="p450"/>
    <property type="match status" value="1"/>
</dbReference>
<dbReference type="InterPro" id="IPR050121">
    <property type="entry name" value="Cytochrome_P450_monoxygenase"/>
</dbReference>
<dbReference type="AlphaFoldDB" id="A0A9Q8ZE31"/>
<evidence type="ECO:0000313" key="9">
    <source>
        <dbReference type="EMBL" id="USP80045.1"/>
    </source>
</evidence>
<dbReference type="GO" id="GO:0005506">
    <property type="term" value="F:iron ion binding"/>
    <property type="evidence" value="ECO:0007669"/>
    <property type="project" value="InterPro"/>
</dbReference>
<dbReference type="EMBL" id="CP089278">
    <property type="protein sequence ID" value="USP80045.1"/>
    <property type="molecule type" value="Genomic_DNA"/>
</dbReference>
<proteinExistence type="inferred from homology"/>
<keyword evidence="8" id="KW-1133">Transmembrane helix</keyword>
<evidence type="ECO:0000256" key="3">
    <source>
        <dbReference type="ARBA" id="ARBA00022617"/>
    </source>
</evidence>
<dbReference type="OrthoDB" id="1470350at2759"/>
<dbReference type="InterPro" id="IPR017972">
    <property type="entry name" value="Cyt_P450_CS"/>
</dbReference>
<evidence type="ECO:0000256" key="1">
    <source>
        <dbReference type="ARBA" id="ARBA00001971"/>
    </source>
</evidence>
<dbReference type="PANTHER" id="PTHR24305">
    <property type="entry name" value="CYTOCHROME P450"/>
    <property type="match status" value="1"/>
</dbReference>
<evidence type="ECO:0000256" key="5">
    <source>
        <dbReference type="ARBA" id="ARBA00023004"/>
    </source>
</evidence>
<evidence type="ECO:0000256" key="4">
    <source>
        <dbReference type="ARBA" id="ARBA00022723"/>
    </source>
</evidence>
<dbReference type="SUPFAM" id="SSF48264">
    <property type="entry name" value="Cytochrome P450"/>
    <property type="match status" value="1"/>
</dbReference>
<dbReference type="InterPro" id="IPR002401">
    <property type="entry name" value="Cyt_P450_E_grp-I"/>
</dbReference>
<dbReference type="Proteomes" id="UP001056012">
    <property type="component" value="Chromosome 5"/>
</dbReference>
<accession>A0A9Q8ZE31</accession>
<dbReference type="InterPro" id="IPR036396">
    <property type="entry name" value="Cyt_P450_sf"/>
</dbReference>
<keyword evidence="8" id="KW-0472">Membrane</keyword>
<dbReference type="GO" id="GO:0004497">
    <property type="term" value="F:monooxygenase activity"/>
    <property type="evidence" value="ECO:0007669"/>
    <property type="project" value="UniProtKB-KW"/>
</dbReference>
<dbReference type="GO" id="GO:0016705">
    <property type="term" value="F:oxidoreductase activity, acting on paired donors, with incorporation or reduction of molecular oxygen"/>
    <property type="evidence" value="ECO:0007669"/>
    <property type="project" value="InterPro"/>
</dbReference>
<feature type="transmembrane region" description="Helical" evidence="8">
    <location>
        <begin position="6"/>
        <end position="29"/>
    </location>
</feature>
<keyword evidence="5 6" id="KW-0408">Iron</keyword>
<evidence type="ECO:0000256" key="2">
    <source>
        <dbReference type="ARBA" id="ARBA00010617"/>
    </source>
</evidence>
<keyword evidence="7 9" id="KW-0503">Monooxygenase</keyword>
<dbReference type="VEuPathDB" id="FungiDB:yc1106_07319"/>
<keyword evidence="10" id="KW-1185">Reference proteome</keyword>
<dbReference type="CDD" id="cd11058">
    <property type="entry name" value="CYP60B-like"/>
    <property type="match status" value="1"/>
</dbReference>
<organism evidence="9 10">
    <name type="scientific">Curvularia clavata</name>
    <dbReference type="NCBI Taxonomy" id="95742"/>
    <lineage>
        <taxon>Eukaryota</taxon>
        <taxon>Fungi</taxon>
        <taxon>Dikarya</taxon>
        <taxon>Ascomycota</taxon>
        <taxon>Pezizomycotina</taxon>
        <taxon>Dothideomycetes</taxon>
        <taxon>Pleosporomycetidae</taxon>
        <taxon>Pleosporales</taxon>
        <taxon>Pleosporineae</taxon>
        <taxon>Pleosporaceae</taxon>
        <taxon>Curvularia</taxon>
    </lineage>
</organism>